<reference evidence="2" key="1">
    <citation type="journal article" date="2024" name="Proc. Natl. Acad. Sci. U.S.A.">
        <title>Extraordinary preservation of gene collinearity over three hundred million years revealed in homosporous lycophytes.</title>
        <authorList>
            <person name="Li C."/>
            <person name="Wickell D."/>
            <person name="Kuo L.Y."/>
            <person name="Chen X."/>
            <person name="Nie B."/>
            <person name="Liao X."/>
            <person name="Peng D."/>
            <person name="Ji J."/>
            <person name="Jenkins J."/>
            <person name="Williams M."/>
            <person name="Shu S."/>
            <person name="Plott C."/>
            <person name="Barry K."/>
            <person name="Rajasekar S."/>
            <person name="Grimwood J."/>
            <person name="Han X."/>
            <person name="Sun S."/>
            <person name="Hou Z."/>
            <person name="He W."/>
            <person name="Dai G."/>
            <person name="Sun C."/>
            <person name="Schmutz J."/>
            <person name="Leebens-Mack J.H."/>
            <person name="Li F.W."/>
            <person name="Wang L."/>
        </authorList>
    </citation>
    <scope>NUCLEOTIDE SEQUENCE [LARGE SCALE GENOMIC DNA]</scope>
    <source>
        <strain evidence="2">cv. PW_Plant_1</strain>
    </source>
</reference>
<keyword evidence="2" id="KW-1185">Reference proteome</keyword>
<comment type="caution">
    <text evidence="1">The sequence shown here is derived from an EMBL/GenBank/DDBJ whole genome shotgun (WGS) entry which is preliminary data.</text>
</comment>
<dbReference type="EMBL" id="CM055109">
    <property type="protein sequence ID" value="KAJ7523921.1"/>
    <property type="molecule type" value="Genomic_DNA"/>
</dbReference>
<accession>A0ACC2B2D7</accession>
<protein>
    <submittedName>
        <fullName evidence="1">Uncharacterized protein</fullName>
    </submittedName>
</protein>
<dbReference type="Proteomes" id="UP001162992">
    <property type="component" value="Chromosome 18"/>
</dbReference>
<evidence type="ECO:0000313" key="1">
    <source>
        <dbReference type="EMBL" id="KAJ7523921.1"/>
    </source>
</evidence>
<sequence>MWIRTLRLHLLAKHAQLLRLLQFSLHKNNAL</sequence>
<organism evidence="1 2">
    <name type="scientific">Diphasiastrum complanatum</name>
    <name type="common">Issler's clubmoss</name>
    <name type="synonym">Lycopodium complanatum</name>
    <dbReference type="NCBI Taxonomy" id="34168"/>
    <lineage>
        <taxon>Eukaryota</taxon>
        <taxon>Viridiplantae</taxon>
        <taxon>Streptophyta</taxon>
        <taxon>Embryophyta</taxon>
        <taxon>Tracheophyta</taxon>
        <taxon>Lycopodiopsida</taxon>
        <taxon>Lycopodiales</taxon>
        <taxon>Lycopodiaceae</taxon>
        <taxon>Lycopodioideae</taxon>
        <taxon>Diphasiastrum</taxon>
    </lineage>
</organism>
<gene>
    <name evidence="1" type="ORF">O6H91_18G068300</name>
</gene>
<name>A0ACC2B2D7_DIPCM</name>
<evidence type="ECO:0000313" key="2">
    <source>
        <dbReference type="Proteomes" id="UP001162992"/>
    </source>
</evidence>
<proteinExistence type="predicted"/>